<dbReference type="Pfam" id="PF13276">
    <property type="entry name" value="HTH_21"/>
    <property type="match status" value="1"/>
</dbReference>
<keyword evidence="3" id="KW-1185">Reference proteome</keyword>
<evidence type="ECO:0000313" key="3">
    <source>
        <dbReference type="Proteomes" id="UP000003374"/>
    </source>
</evidence>
<sequence length="198" mass="22340">MCRVLDVSPSGYYAWRNRTPSVRSATDAALTERIEAIHQGTGETYGAPRIHAALRDESWCVGRKRIARLMSSAGLQGITRRKGTFTTERDKGRRSEPDLVERDFTADAPNELYVFDTSYIPTWGGFLYLAVVLDVLSRRIVGWSMATHLKSQLVVDALDMALCQRQPEGVIHHSDQGCQLRFKELSRRWRASVDGLGR</sequence>
<dbReference type="PANTHER" id="PTHR46889">
    <property type="entry name" value="TRANSPOSASE INSF FOR INSERTION SEQUENCE IS3B-RELATED"/>
    <property type="match status" value="1"/>
</dbReference>
<dbReference type="GO" id="GO:0003676">
    <property type="term" value="F:nucleic acid binding"/>
    <property type="evidence" value="ECO:0007669"/>
    <property type="project" value="InterPro"/>
</dbReference>
<evidence type="ECO:0000313" key="2">
    <source>
        <dbReference type="EMBL" id="EAR23283.1"/>
    </source>
</evidence>
<dbReference type="Pfam" id="PF00665">
    <property type="entry name" value="rve"/>
    <property type="match status" value="1"/>
</dbReference>
<dbReference type="InterPro" id="IPR048020">
    <property type="entry name" value="Transpos_IS3"/>
</dbReference>
<dbReference type="STRING" id="314278.NB231_15723"/>
<gene>
    <name evidence="2" type="ORF">NB231_15723</name>
</gene>
<dbReference type="InterPro" id="IPR036397">
    <property type="entry name" value="RNaseH_sf"/>
</dbReference>
<dbReference type="NCBIfam" id="NF033516">
    <property type="entry name" value="transpos_IS3"/>
    <property type="match status" value="1"/>
</dbReference>
<dbReference type="InterPro" id="IPR050900">
    <property type="entry name" value="Transposase_IS3/IS150/IS904"/>
</dbReference>
<dbReference type="Proteomes" id="UP000003374">
    <property type="component" value="Unassembled WGS sequence"/>
</dbReference>
<proteinExistence type="predicted"/>
<dbReference type="AlphaFoldDB" id="A4BLU5"/>
<protein>
    <submittedName>
        <fullName evidence="2">Putative transposase</fullName>
    </submittedName>
</protein>
<organism evidence="2 3">
    <name type="scientific">Nitrococcus mobilis Nb-231</name>
    <dbReference type="NCBI Taxonomy" id="314278"/>
    <lineage>
        <taxon>Bacteria</taxon>
        <taxon>Pseudomonadati</taxon>
        <taxon>Pseudomonadota</taxon>
        <taxon>Gammaproteobacteria</taxon>
        <taxon>Chromatiales</taxon>
        <taxon>Ectothiorhodospiraceae</taxon>
        <taxon>Nitrococcus</taxon>
    </lineage>
</organism>
<dbReference type="SUPFAM" id="SSF53098">
    <property type="entry name" value="Ribonuclease H-like"/>
    <property type="match status" value="1"/>
</dbReference>
<dbReference type="GO" id="GO:0015074">
    <property type="term" value="P:DNA integration"/>
    <property type="evidence" value="ECO:0007669"/>
    <property type="project" value="InterPro"/>
</dbReference>
<dbReference type="InterPro" id="IPR025948">
    <property type="entry name" value="HTH-like_dom"/>
</dbReference>
<dbReference type="PROSITE" id="PS50994">
    <property type="entry name" value="INTEGRASE"/>
    <property type="match status" value="1"/>
</dbReference>
<comment type="caution">
    <text evidence="2">The sequence shown here is derived from an EMBL/GenBank/DDBJ whole genome shotgun (WGS) entry which is preliminary data.</text>
</comment>
<reference evidence="2 3" key="1">
    <citation type="submission" date="2006-02" db="EMBL/GenBank/DDBJ databases">
        <authorList>
            <person name="Waterbury J."/>
            <person name="Ferriera S."/>
            <person name="Johnson J."/>
            <person name="Kravitz S."/>
            <person name="Halpern A."/>
            <person name="Remington K."/>
            <person name="Beeson K."/>
            <person name="Tran B."/>
            <person name="Rogers Y.-H."/>
            <person name="Friedman R."/>
            <person name="Venter J.C."/>
        </authorList>
    </citation>
    <scope>NUCLEOTIDE SEQUENCE [LARGE SCALE GENOMIC DNA]</scope>
    <source>
        <strain evidence="2 3">Nb-231</strain>
    </source>
</reference>
<name>A4BLU5_9GAMM</name>
<dbReference type="InterPro" id="IPR001584">
    <property type="entry name" value="Integrase_cat-core"/>
</dbReference>
<dbReference type="EMBL" id="AAOF01000001">
    <property type="protein sequence ID" value="EAR23283.1"/>
    <property type="molecule type" value="Genomic_DNA"/>
</dbReference>
<accession>A4BLU5</accession>
<dbReference type="HOGENOM" id="CLU_027402_4_2_6"/>
<dbReference type="Gene3D" id="3.30.420.10">
    <property type="entry name" value="Ribonuclease H-like superfamily/Ribonuclease H"/>
    <property type="match status" value="1"/>
</dbReference>
<dbReference type="InterPro" id="IPR012337">
    <property type="entry name" value="RNaseH-like_sf"/>
</dbReference>
<dbReference type="PANTHER" id="PTHR46889:SF4">
    <property type="entry name" value="TRANSPOSASE INSO FOR INSERTION SEQUENCE ELEMENT IS911B-RELATED"/>
    <property type="match status" value="1"/>
</dbReference>
<evidence type="ECO:0000259" key="1">
    <source>
        <dbReference type="PROSITE" id="PS50994"/>
    </source>
</evidence>
<dbReference type="eggNOG" id="COG2801">
    <property type="taxonomic scope" value="Bacteria"/>
</dbReference>
<feature type="domain" description="Integrase catalytic" evidence="1">
    <location>
        <begin position="105"/>
        <end position="198"/>
    </location>
</feature>